<dbReference type="GO" id="GO:0004386">
    <property type="term" value="F:helicase activity"/>
    <property type="evidence" value="ECO:0007669"/>
    <property type="project" value="UniProtKB-KW"/>
</dbReference>
<protein>
    <submittedName>
        <fullName evidence="1">Putative ATP-dependent RNA helicase YTHDC2</fullName>
    </submittedName>
</protein>
<sequence length="177" mass="18845">MGAWDRDCFSPPPLAVPVPLARPLSSLTCKAGRSGHLLSCLLGKEPPSPPPAPRAASGAILQPLHFHSSSKADASILSGPGDVRGMSTGPGQVLIGSQPSPRPLRFPCTPHPFGRYWTKGEGGGWWMVGEREERQHGMLTLKSTPVAVQVSPQPDDKLQPLNTPWGKALISAPLRQE</sequence>
<keyword evidence="1" id="KW-0347">Helicase</keyword>
<evidence type="ECO:0000313" key="1">
    <source>
        <dbReference type="EMBL" id="TFK13175.1"/>
    </source>
</evidence>
<reference evidence="1 2" key="1">
    <citation type="submission" date="2019-04" db="EMBL/GenBank/DDBJ databases">
        <title>Draft genome of the big-headed turtle Platysternon megacephalum.</title>
        <authorList>
            <person name="Gong S."/>
        </authorList>
    </citation>
    <scope>NUCLEOTIDE SEQUENCE [LARGE SCALE GENOMIC DNA]</scope>
    <source>
        <strain evidence="1">DO16091913</strain>
        <tissue evidence="1">Muscle</tissue>
    </source>
</reference>
<proteinExistence type="predicted"/>
<keyword evidence="2" id="KW-1185">Reference proteome</keyword>
<keyword evidence="1" id="KW-0378">Hydrolase</keyword>
<keyword evidence="1" id="KW-0547">Nucleotide-binding</keyword>
<organism evidence="1 2">
    <name type="scientific">Platysternon megacephalum</name>
    <name type="common">big-headed turtle</name>
    <dbReference type="NCBI Taxonomy" id="55544"/>
    <lineage>
        <taxon>Eukaryota</taxon>
        <taxon>Metazoa</taxon>
        <taxon>Chordata</taxon>
        <taxon>Craniata</taxon>
        <taxon>Vertebrata</taxon>
        <taxon>Euteleostomi</taxon>
        <taxon>Archelosauria</taxon>
        <taxon>Testudinata</taxon>
        <taxon>Testudines</taxon>
        <taxon>Cryptodira</taxon>
        <taxon>Durocryptodira</taxon>
        <taxon>Testudinoidea</taxon>
        <taxon>Platysternidae</taxon>
        <taxon>Platysternon</taxon>
    </lineage>
</organism>
<dbReference type="Proteomes" id="UP000297703">
    <property type="component" value="Unassembled WGS sequence"/>
</dbReference>
<comment type="caution">
    <text evidence="1">The sequence shown here is derived from an EMBL/GenBank/DDBJ whole genome shotgun (WGS) entry which is preliminary data.</text>
</comment>
<gene>
    <name evidence="1" type="ORF">DR999_PMT03604</name>
</gene>
<dbReference type="EMBL" id="QXTE01000017">
    <property type="protein sequence ID" value="TFK13175.1"/>
    <property type="molecule type" value="Genomic_DNA"/>
</dbReference>
<name>A0A4D9EVG9_9SAUR</name>
<evidence type="ECO:0000313" key="2">
    <source>
        <dbReference type="Proteomes" id="UP000297703"/>
    </source>
</evidence>
<reference evidence="1 2" key="2">
    <citation type="submission" date="2019-04" db="EMBL/GenBank/DDBJ databases">
        <title>The genome sequence of big-headed turtle.</title>
        <authorList>
            <person name="Gong S."/>
        </authorList>
    </citation>
    <scope>NUCLEOTIDE SEQUENCE [LARGE SCALE GENOMIC DNA]</scope>
    <source>
        <strain evidence="1">DO16091913</strain>
        <tissue evidence="1">Muscle</tissue>
    </source>
</reference>
<accession>A0A4D9EVG9</accession>
<dbReference type="AlphaFoldDB" id="A0A4D9EVG9"/>
<keyword evidence="1" id="KW-0067">ATP-binding</keyword>